<name>A0A8B6E049_MYTGA</name>
<reference evidence="2" key="1">
    <citation type="submission" date="2018-11" db="EMBL/GenBank/DDBJ databases">
        <authorList>
            <person name="Alioto T."/>
            <person name="Alioto T."/>
        </authorList>
    </citation>
    <scope>NUCLEOTIDE SEQUENCE</scope>
</reference>
<accession>A0A8B6E049</accession>
<feature type="region of interest" description="Disordered" evidence="1">
    <location>
        <begin position="30"/>
        <end position="98"/>
    </location>
</feature>
<proteinExistence type="predicted"/>
<feature type="compositionally biased region" description="Basic and acidic residues" evidence="1">
    <location>
        <begin position="82"/>
        <end position="98"/>
    </location>
</feature>
<sequence>MSVMKRFISFKHQSEITTTQIKNSPQLFPTLRIKNIPKPESKPISSNIKKAKNDCSQEKLESMKEPNNHEKDLDEKTDDDETKDKNTDEKKLFYSDTS</sequence>
<gene>
    <name evidence="2" type="ORF">MGAL_10B077098</name>
</gene>
<organism evidence="2 3">
    <name type="scientific">Mytilus galloprovincialis</name>
    <name type="common">Mediterranean mussel</name>
    <dbReference type="NCBI Taxonomy" id="29158"/>
    <lineage>
        <taxon>Eukaryota</taxon>
        <taxon>Metazoa</taxon>
        <taxon>Spiralia</taxon>
        <taxon>Lophotrochozoa</taxon>
        <taxon>Mollusca</taxon>
        <taxon>Bivalvia</taxon>
        <taxon>Autobranchia</taxon>
        <taxon>Pteriomorphia</taxon>
        <taxon>Mytilida</taxon>
        <taxon>Mytiloidea</taxon>
        <taxon>Mytilidae</taxon>
        <taxon>Mytilinae</taxon>
        <taxon>Mytilus</taxon>
    </lineage>
</organism>
<dbReference type="AlphaFoldDB" id="A0A8B6E049"/>
<keyword evidence="3" id="KW-1185">Reference proteome</keyword>
<feature type="non-terminal residue" evidence="2">
    <location>
        <position position="1"/>
    </location>
</feature>
<protein>
    <submittedName>
        <fullName evidence="2">Uncharacterized protein</fullName>
    </submittedName>
</protein>
<feature type="compositionally biased region" description="Basic and acidic residues" evidence="1">
    <location>
        <begin position="51"/>
        <end position="74"/>
    </location>
</feature>
<comment type="caution">
    <text evidence="2">The sequence shown here is derived from an EMBL/GenBank/DDBJ whole genome shotgun (WGS) entry which is preliminary data.</text>
</comment>
<evidence type="ECO:0000313" key="3">
    <source>
        <dbReference type="Proteomes" id="UP000596742"/>
    </source>
</evidence>
<evidence type="ECO:0000313" key="2">
    <source>
        <dbReference type="EMBL" id="VDI26356.1"/>
    </source>
</evidence>
<dbReference type="Proteomes" id="UP000596742">
    <property type="component" value="Unassembled WGS sequence"/>
</dbReference>
<evidence type="ECO:0000256" key="1">
    <source>
        <dbReference type="SAM" id="MobiDB-lite"/>
    </source>
</evidence>
<dbReference type="EMBL" id="UYJE01004238">
    <property type="protein sequence ID" value="VDI26356.1"/>
    <property type="molecule type" value="Genomic_DNA"/>
</dbReference>